<evidence type="ECO:0000256" key="1">
    <source>
        <dbReference type="SAM" id="Phobius"/>
    </source>
</evidence>
<feature type="transmembrane region" description="Helical" evidence="1">
    <location>
        <begin position="15"/>
        <end position="33"/>
    </location>
</feature>
<feature type="transmembrane region" description="Helical" evidence="1">
    <location>
        <begin position="140"/>
        <end position="159"/>
    </location>
</feature>
<evidence type="ECO:0000313" key="3">
    <source>
        <dbReference type="Proteomes" id="UP001189429"/>
    </source>
</evidence>
<keyword evidence="3" id="KW-1185">Reference proteome</keyword>
<evidence type="ECO:0000313" key="2">
    <source>
        <dbReference type="EMBL" id="CAK0801912.1"/>
    </source>
</evidence>
<evidence type="ECO:0008006" key="4">
    <source>
        <dbReference type="Google" id="ProtNLM"/>
    </source>
</evidence>
<proteinExistence type="predicted"/>
<organism evidence="2 3">
    <name type="scientific">Prorocentrum cordatum</name>
    <dbReference type="NCBI Taxonomy" id="2364126"/>
    <lineage>
        <taxon>Eukaryota</taxon>
        <taxon>Sar</taxon>
        <taxon>Alveolata</taxon>
        <taxon>Dinophyceae</taxon>
        <taxon>Prorocentrales</taxon>
        <taxon>Prorocentraceae</taxon>
        <taxon>Prorocentrum</taxon>
    </lineage>
</organism>
<dbReference type="Proteomes" id="UP001189429">
    <property type="component" value="Unassembled WGS sequence"/>
</dbReference>
<sequence>MVLTSQVPSNTELDIVLTAVFAVFLYEFVGLVLTDSTYPLGFFFWMDLIGTLSMLFDISYMLGSDATVPEKVRDSSASDNVILVRAARAAKLGARAGRLSRVLKILRFMPFLYVRQTDQRKVKMATVITNQLNTVLAQRVAFLTISIVVMMPVFNLFAYPERDYSFTTWAELLAKNVKEGPSEI</sequence>
<dbReference type="EMBL" id="CAUYUJ010002686">
    <property type="protein sequence ID" value="CAK0801912.1"/>
    <property type="molecule type" value="Genomic_DNA"/>
</dbReference>
<keyword evidence="1" id="KW-1133">Transmembrane helix</keyword>
<name>A0ABN9Q800_9DINO</name>
<protein>
    <recommendedName>
        <fullName evidence="4">Ion transport domain-containing protein</fullName>
    </recommendedName>
</protein>
<reference evidence="2" key="1">
    <citation type="submission" date="2023-10" db="EMBL/GenBank/DDBJ databases">
        <authorList>
            <person name="Chen Y."/>
            <person name="Shah S."/>
            <person name="Dougan E. K."/>
            <person name="Thang M."/>
            <person name="Chan C."/>
        </authorList>
    </citation>
    <scope>NUCLEOTIDE SEQUENCE [LARGE SCALE GENOMIC DNA]</scope>
</reference>
<keyword evidence="1" id="KW-0472">Membrane</keyword>
<keyword evidence="1" id="KW-0812">Transmembrane</keyword>
<accession>A0ABN9Q800</accession>
<gene>
    <name evidence="2" type="ORF">PCOR1329_LOCUS9612</name>
</gene>
<feature type="transmembrane region" description="Helical" evidence="1">
    <location>
        <begin position="40"/>
        <end position="62"/>
    </location>
</feature>
<dbReference type="PANTHER" id="PTHR43336">
    <property type="entry name" value="OXYGEN SENSOR HISTIDINE KINASE RESPONSE REGULATOR DEVS/DOSS"/>
    <property type="match status" value="1"/>
</dbReference>
<comment type="caution">
    <text evidence="2">The sequence shown here is derived from an EMBL/GenBank/DDBJ whole genome shotgun (WGS) entry which is preliminary data.</text>
</comment>
<dbReference type="PANTHER" id="PTHR43336:SF3">
    <property type="entry name" value="GUANYLATE CYCLASE DOMAIN-CONTAINING PROTEIN"/>
    <property type="match status" value="1"/>
</dbReference>